<evidence type="ECO:0000313" key="3">
    <source>
        <dbReference type="EMBL" id="MYN44785.1"/>
    </source>
</evidence>
<dbReference type="InterPro" id="IPR000866">
    <property type="entry name" value="AhpC/TSA"/>
</dbReference>
<dbReference type="PROSITE" id="PS51352">
    <property type="entry name" value="THIOREDOXIN_2"/>
    <property type="match status" value="1"/>
</dbReference>
<dbReference type="InterPro" id="IPR013766">
    <property type="entry name" value="Thioredoxin_domain"/>
</dbReference>
<dbReference type="InterPro" id="IPR017937">
    <property type="entry name" value="Thioredoxin_CS"/>
</dbReference>
<feature type="domain" description="Thioredoxin" evidence="2">
    <location>
        <begin position="1"/>
        <end position="127"/>
    </location>
</feature>
<name>A0A845HZ10_9BURK</name>
<dbReference type="Gene3D" id="3.40.30.10">
    <property type="entry name" value="Glutaredoxin"/>
    <property type="match status" value="1"/>
</dbReference>
<evidence type="ECO:0000259" key="2">
    <source>
        <dbReference type="PROSITE" id="PS51352"/>
    </source>
</evidence>
<dbReference type="PROSITE" id="PS00194">
    <property type="entry name" value="THIOREDOXIN_1"/>
    <property type="match status" value="1"/>
</dbReference>
<dbReference type="AlphaFoldDB" id="A0A845HZ10"/>
<dbReference type="SUPFAM" id="SSF52833">
    <property type="entry name" value="Thioredoxin-like"/>
    <property type="match status" value="1"/>
</dbReference>
<dbReference type="Pfam" id="PF00578">
    <property type="entry name" value="AhpC-TSA"/>
    <property type="match status" value="1"/>
</dbReference>
<dbReference type="InterPro" id="IPR050553">
    <property type="entry name" value="Thioredoxin_ResA/DsbE_sf"/>
</dbReference>
<dbReference type="EMBL" id="WWCL01000001">
    <property type="protein sequence ID" value="MYN44785.1"/>
    <property type="molecule type" value="Genomic_DNA"/>
</dbReference>
<reference evidence="3" key="1">
    <citation type="submission" date="2019-12" db="EMBL/GenBank/DDBJ databases">
        <title>Novel species isolated from a subtropical stream in China.</title>
        <authorList>
            <person name="Lu H."/>
        </authorList>
    </citation>
    <scope>NUCLEOTIDE SEQUENCE [LARGE SCALE GENOMIC DNA]</scope>
    <source>
        <strain evidence="3">FT93W</strain>
    </source>
</reference>
<dbReference type="GO" id="GO:0016209">
    <property type="term" value="F:antioxidant activity"/>
    <property type="evidence" value="ECO:0007669"/>
    <property type="project" value="InterPro"/>
</dbReference>
<comment type="caution">
    <text evidence="3">The sequence shown here is derived from an EMBL/GenBank/DDBJ whole genome shotgun (WGS) entry which is preliminary data.</text>
</comment>
<keyword evidence="4" id="KW-1185">Reference proteome</keyword>
<evidence type="ECO:0000256" key="1">
    <source>
        <dbReference type="ARBA" id="ARBA00023284"/>
    </source>
</evidence>
<organism evidence="3 4">
    <name type="scientific">Duganella fentianensis</name>
    <dbReference type="NCBI Taxonomy" id="2692177"/>
    <lineage>
        <taxon>Bacteria</taxon>
        <taxon>Pseudomonadati</taxon>
        <taxon>Pseudomonadota</taxon>
        <taxon>Betaproteobacteria</taxon>
        <taxon>Burkholderiales</taxon>
        <taxon>Oxalobacteraceae</taxon>
        <taxon>Telluria group</taxon>
        <taxon>Duganella</taxon>
    </lineage>
</organism>
<dbReference type="InterPro" id="IPR036249">
    <property type="entry name" value="Thioredoxin-like_sf"/>
</dbReference>
<keyword evidence="1" id="KW-0676">Redox-active center</keyword>
<protein>
    <submittedName>
        <fullName evidence="3">Redoxin domain-containing protein</fullName>
    </submittedName>
</protein>
<proteinExistence type="predicted"/>
<dbReference type="Proteomes" id="UP000444316">
    <property type="component" value="Unassembled WGS sequence"/>
</dbReference>
<accession>A0A845HZ10</accession>
<dbReference type="PANTHER" id="PTHR42852">
    <property type="entry name" value="THIOL:DISULFIDE INTERCHANGE PROTEIN DSBE"/>
    <property type="match status" value="1"/>
</dbReference>
<gene>
    <name evidence="3" type="ORF">GTP23_06820</name>
</gene>
<evidence type="ECO:0000313" key="4">
    <source>
        <dbReference type="Proteomes" id="UP000444316"/>
    </source>
</evidence>
<dbReference type="GO" id="GO:0015036">
    <property type="term" value="F:disulfide oxidoreductase activity"/>
    <property type="evidence" value="ECO:0007669"/>
    <property type="project" value="UniProtKB-ARBA"/>
</dbReference>
<sequence length="128" mass="14055">MLTDLQGTVQSLDRHRGQWVLLNLWATWCAPCVAEMPMLQALDDAHDDLTVIGLAVDGADTARLTRFAKALKVHYPLVAGNLQIARQFKARVFPTSILYNPLGEPVLLHEGVLPADVVLAAMNKRSAK</sequence>
<dbReference type="CDD" id="cd02966">
    <property type="entry name" value="TlpA_like_family"/>
    <property type="match status" value="1"/>
</dbReference>
<dbReference type="PANTHER" id="PTHR42852:SF17">
    <property type="entry name" value="THIOREDOXIN-LIKE PROTEIN HI_1115"/>
    <property type="match status" value="1"/>
</dbReference>